<evidence type="ECO:0000256" key="2">
    <source>
        <dbReference type="ARBA" id="ARBA00022737"/>
    </source>
</evidence>
<evidence type="ECO:0000256" key="8">
    <source>
        <dbReference type="PROSITE-ProRule" id="PRU00035"/>
    </source>
</evidence>
<dbReference type="PANTHER" id="PTHR16062:SF19">
    <property type="entry name" value="PROTEIN POLYBROMO-1"/>
    <property type="match status" value="1"/>
</dbReference>
<dbReference type="InterPro" id="IPR001487">
    <property type="entry name" value="Bromodomain"/>
</dbReference>
<feature type="region of interest" description="Disordered" evidence="9">
    <location>
        <begin position="469"/>
        <end position="499"/>
    </location>
</feature>
<dbReference type="HOGENOM" id="CLU_022941_0_0_1"/>
<protein>
    <submittedName>
        <fullName evidence="11">Bromodomain-containing protein</fullName>
    </submittedName>
</protein>
<dbReference type="eggNOG" id="KOG1827">
    <property type="taxonomic scope" value="Eukaryota"/>
</dbReference>
<dbReference type="GO" id="GO:0006338">
    <property type="term" value="P:chromatin remodeling"/>
    <property type="evidence" value="ECO:0007669"/>
    <property type="project" value="InterPro"/>
</dbReference>
<dbReference type="KEGG" id="gtr:GLOTRDRAFT_68092"/>
<evidence type="ECO:0000256" key="9">
    <source>
        <dbReference type="SAM" id="MobiDB-lite"/>
    </source>
</evidence>
<feature type="compositionally biased region" description="Low complexity" evidence="9">
    <location>
        <begin position="37"/>
        <end position="51"/>
    </location>
</feature>
<feature type="region of interest" description="Disordered" evidence="9">
    <location>
        <begin position="398"/>
        <end position="434"/>
    </location>
</feature>
<evidence type="ECO:0000259" key="10">
    <source>
        <dbReference type="PROSITE" id="PS50014"/>
    </source>
</evidence>
<evidence type="ECO:0000256" key="4">
    <source>
        <dbReference type="ARBA" id="ARBA00023015"/>
    </source>
</evidence>
<dbReference type="Pfam" id="PF00439">
    <property type="entry name" value="Bromodomain"/>
    <property type="match status" value="2"/>
</dbReference>
<dbReference type="OrthoDB" id="6017at2759"/>
<keyword evidence="4" id="KW-0805">Transcription regulation</keyword>
<accession>S7QLY6</accession>
<gene>
    <name evidence="11" type="ORF">GLOTRDRAFT_68092</name>
</gene>
<organism evidence="11 12">
    <name type="scientific">Gloeophyllum trabeum (strain ATCC 11539 / FP-39264 / Madison 617)</name>
    <name type="common">Brown rot fungus</name>
    <dbReference type="NCBI Taxonomy" id="670483"/>
    <lineage>
        <taxon>Eukaryota</taxon>
        <taxon>Fungi</taxon>
        <taxon>Dikarya</taxon>
        <taxon>Basidiomycota</taxon>
        <taxon>Agaricomycotina</taxon>
        <taxon>Agaricomycetes</taxon>
        <taxon>Gloeophyllales</taxon>
        <taxon>Gloeophyllaceae</taxon>
        <taxon>Gloeophyllum</taxon>
    </lineage>
</organism>
<dbReference type="Proteomes" id="UP000030669">
    <property type="component" value="Unassembled WGS sequence"/>
</dbReference>
<dbReference type="PANTHER" id="PTHR16062">
    <property type="entry name" value="SWI/SNF-RELATED"/>
    <property type="match status" value="1"/>
</dbReference>
<feature type="compositionally biased region" description="Pro residues" evidence="9">
    <location>
        <begin position="339"/>
        <end position="349"/>
    </location>
</feature>
<evidence type="ECO:0000256" key="3">
    <source>
        <dbReference type="ARBA" id="ARBA00022853"/>
    </source>
</evidence>
<keyword evidence="12" id="KW-1185">Reference proteome</keyword>
<dbReference type="PRINTS" id="PR00503">
    <property type="entry name" value="BROMODOMAIN"/>
</dbReference>
<dbReference type="CDD" id="cd04369">
    <property type="entry name" value="Bromodomain"/>
    <property type="match status" value="1"/>
</dbReference>
<dbReference type="GO" id="GO:0016586">
    <property type="term" value="C:RSC-type complex"/>
    <property type="evidence" value="ECO:0007669"/>
    <property type="project" value="InterPro"/>
</dbReference>
<evidence type="ECO:0000256" key="5">
    <source>
        <dbReference type="ARBA" id="ARBA00023117"/>
    </source>
</evidence>
<feature type="compositionally biased region" description="Basic and acidic residues" evidence="9">
    <location>
        <begin position="165"/>
        <end position="184"/>
    </location>
</feature>
<dbReference type="SMART" id="SM00297">
    <property type="entry name" value="BROMO"/>
    <property type="match status" value="2"/>
</dbReference>
<dbReference type="OMA" id="RKEYHTS"/>
<dbReference type="InterPro" id="IPR036427">
    <property type="entry name" value="Bromodomain-like_sf"/>
</dbReference>
<dbReference type="SUPFAM" id="SSF47370">
    <property type="entry name" value="Bromodomain"/>
    <property type="match status" value="2"/>
</dbReference>
<feature type="compositionally biased region" description="Low complexity" evidence="9">
    <location>
        <begin position="414"/>
        <end position="425"/>
    </location>
</feature>
<feature type="domain" description="Bromo" evidence="10">
    <location>
        <begin position="78"/>
        <end position="148"/>
    </location>
</feature>
<dbReference type="Gene3D" id="1.20.920.10">
    <property type="entry name" value="Bromodomain-like"/>
    <property type="match status" value="2"/>
</dbReference>
<dbReference type="EMBL" id="KB469296">
    <property type="protein sequence ID" value="EPQ60463.1"/>
    <property type="molecule type" value="Genomic_DNA"/>
</dbReference>
<proteinExistence type="predicted"/>
<dbReference type="RefSeq" id="XP_007860866.1">
    <property type="nucleotide sequence ID" value="XM_007862675.1"/>
</dbReference>
<keyword evidence="6" id="KW-0804">Transcription</keyword>
<dbReference type="GO" id="GO:0003682">
    <property type="term" value="F:chromatin binding"/>
    <property type="evidence" value="ECO:0007669"/>
    <property type="project" value="TreeGrafter"/>
</dbReference>
<evidence type="ECO:0000256" key="1">
    <source>
        <dbReference type="ARBA" id="ARBA00004123"/>
    </source>
</evidence>
<dbReference type="InterPro" id="IPR037382">
    <property type="entry name" value="Rsc/polybromo"/>
</dbReference>
<keyword evidence="7" id="KW-0539">Nucleus</keyword>
<feature type="region of interest" description="Disordered" evidence="9">
    <location>
        <begin position="1"/>
        <end position="65"/>
    </location>
</feature>
<dbReference type="AlphaFoldDB" id="S7QLY6"/>
<sequence>MKRELGAIAGADVNPDAPRAKRRKDVPAAASPSENHASGAGAVAEASGSASDNKETSESVKEQGMQLWQTIKDAVNKEGRVLSVDFMRLPSKRQYPDYYKLIKKPISLDEIKAQLQNGGYHSLESVKQDLEMVFHNAKRYNMKDSQIWKDAKTLHKLVKKEYARMTGTKEEDTGEAGEKEHDAAGEGSDNEGDKKSKGKTPNMNRLLKSRLQKLVEKTDDSGRVLSEEFMELPNKKQWAVYYKTIKRPQCLENIFKRLKRKEYHNSADFARDVELVFANALEFNQEHTPIWEDALVLRDYFRKLMSDLPPPFALPEYAAPTKSAPAQSSGKIKLKMPAAPQPQLAPAPGPSSEAEQTSPKLTLRAPQPPAGSASQLNQAQAADTIAAEVKSPAMGSLVHIAPSVPPGTAPPKAPAAHPVQPQAAPNNTAGPSTAVATHAPSYSVHYPNAMYHQPTTPAPPAIAPAPPITVTTAPPDQTPQKASSIAKSPAPTPSRPRRQLTHVSIITNPTTRRMDLDVEDGVKSWAMRLTNGEKVVTIKDVTFLEDEHEQEEDKPPEQEQSEPATDTKGKGRAKAAAKKTEATPVDAKVKANGKPSKGIEAVEVRLNGSLVRSMSGTEWQADLPVGASTLEIGEQGGIIWKVYFDRPPL</sequence>
<keyword evidence="2" id="KW-0677">Repeat</keyword>
<reference evidence="11 12" key="1">
    <citation type="journal article" date="2012" name="Science">
        <title>The Paleozoic origin of enzymatic lignin decomposition reconstructed from 31 fungal genomes.</title>
        <authorList>
            <person name="Floudas D."/>
            <person name="Binder M."/>
            <person name="Riley R."/>
            <person name="Barry K."/>
            <person name="Blanchette R.A."/>
            <person name="Henrissat B."/>
            <person name="Martinez A.T."/>
            <person name="Otillar R."/>
            <person name="Spatafora J.W."/>
            <person name="Yadav J.S."/>
            <person name="Aerts A."/>
            <person name="Benoit I."/>
            <person name="Boyd A."/>
            <person name="Carlson A."/>
            <person name="Copeland A."/>
            <person name="Coutinho P.M."/>
            <person name="de Vries R.P."/>
            <person name="Ferreira P."/>
            <person name="Findley K."/>
            <person name="Foster B."/>
            <person name="Gaskell J."/>
            <person name="Glotzer D."/>
            <person name="Gorecki P."/>
            <person name="Heitman J."/>
            <person name="Hesse C."/>
            <person name="Hori C."/>
            <person name="Igarashi K."/>
            <person name="Jurgens J.A."/>
            <person name="Kallen N."/>
            <person name="Kersten P."/>
            <person name="Kohler A."/>
            <person name="Kuees U."/>
            <person name="Kumar T.K.A."/>
            <person name="Kuo A."/>
            <person name="LaButti K."/>
            <person name="Larrondo L.F."/>
            <person name="Lindquist E."/>
            <person name="Ling A."/>
            <person name="Lombard V."/>
            <person name="Lucas S."/>
            <person name="Lundell T."/>
            <person name="Martin R."/>
            <person name="McLaughlin D.J."/>
            <person name="Morgenstern I."/>
            <person name="Morin E."/>
            <person name="Murat C."/>
            <person name="Nagy L.G."/>
            <person name="Nolan M."/>
            <person name="Ohm R.A."/>
            <person name="Patyshakuliyeva A."/>
            <person name="Rokas A."/>
            <person name="Ruiz-Duenas F.J."/>
            <person name="Sabat G."/>
            <person name="Salamov A."/>
            <person name="Samejima M."/>
            <person name="Schmutz J."/>
            <person name="Slot J.C."/>
            <person name="St John F."/>
            <person name="Stenlid J."/>
            <person name="Sun H."/>
            <person name="Sun S."/>
            <person name="Syed K."/>
            <person name="Tsang A."/>
            <person name="Wiebenga A."/>
            <person name="Young D."/>
            <person name="Pisabarro A."/>
            <person name="Eastwood D.C."/>
            <person name="Martin F."/>
            <person name="Cullen D."/>
            <person name="Grigoriev I.V."/>
            <person name="Hibbett D.S."/>
        </authorList>
    </citation>
    <scope>NUCLEOTIDE SEQUENCE [LARGE SCALE GENOMIC DNA]</scope>
    <source>
        <strain evidence="11 12">ATCC 11539</strain>
    </source>
</reference>
<name>S7QLY6_GLOTA</name>
<evidence type="ECO:0000256" key="7">
    <source>
        <dbReference type="ARBA" id="ARBA00023242"/>
    </source>
</evidence>
<dbReference type="GeneID" id="19307855"/>
<feature type="region of interest" description="Disordered" evidence="9">
    <location>
        <begin position="165"/>
        <end position="207"/>
    </location>
</feature>
<evidence type="ECO:0000313" key="11">
    <source>
        <dbReference type="EMBL" id="EPQ60463.1"/>
    </source>
</evidence>
<keyword evidence="3" id="KW-0156">Chromatin regulator</keyword>
<feature type="compositionally biased region" description="Pro residues" evidence="9">
    <location>
        <begin position="403"/>
        <end position="413"/>
    </location>
</feature>
<evidence type="ECO:0000313" key="12">
    <source>
        <dbReference type="Proteomes" id="UP000030669"/>
    </source>
</evidence>
<dbReference type="PROSITE" id="PS50014">
    <property type="entry name" value="BROMODOMAIN_2"/>
    <property type="match status" value="2"/>
</dbReference>
<evidence type="ECO:0000256" key="6">
    <source>
        <dbReference type="ARBA" id="ARBA00023163"/>
    </source>
</evidence>
<dbReference type="STRING" id="670483.S7QLY6"/>
<feature type="region of interest" description="Disordered" evidence="9">
    <location>
        <begin position="545"/>
        <end position="594"/>
    </location>
</feature>
<keyword evidence="5 8" id="KW-0103">Bromodomain</keyword>
<feature type="region of interest" description="Disordered" evidence="9">
    <location>
        <begin position="338"/>
        <end position="379"/>
    </location>
</feature>
<dbReference type="GO" id="GO:0006368">
    <property type="term" value="P:transcription elongation by RNA polymerase II"/>
    <property type="evidence" value="ECO:0007669"/>
    <property type="project" value="TreeGrafter"/>
</dbReference>
<feature type="compositionally biased region" description="Basic and acidic residues" evidence="9">
    <location>
        <begin position="52"/>
        <end position="61"/>
    </location>
</feature>
<feature type="domain" description="Bromo" evidence="10">
    <location>
        <begin position="221"/>
        <end position="291"/>
    </location>
</feature>
<comment type="subcellular location">
    <subcellularLocation>
        <location evidence="1">Nucleus</location>
    </subcellularLocation>
</comment>